<protein>
    <recommendedName>
        <fullName evidence="5">Copper chaperone PCu(A)C</fullName>
    </recommendedName>
</protein>
<feature type="signal peptide" evidence="2">
    <location>
        <begin position="1"/>
        <end position="21"/>
    </location>
</feature>
<dbReference type="KEGG" id="rru:Rru_A3421"/>
<dbReference type="InterPro" id="IPR007410">
    <property type="entry name" value="LpqE-like"/>
</dbReference>
<dbReference type="SUPFAM" id="SSF110087">
    <property type="entry name" value="DR1885-like metal-binding protein"/>
    <property type="match status" value="1"/>
</dbReference>
<gene>
    <name evidence="3" type="ordered locus">Rru_A3421</name>
</gene>
<dbReference type="Gene3D" id="2.60.40.1890">
    <property type="entry name" value="PCu(A)C copper chaperone"/>
    <property type="match status" value="1"/>
</dbReference>
<feature type="chain" id="PRO_5004214900" description="Copper chaperone PCu(A)C" evidence="2">
    <location>
        <begin position="22"/>
        <end position="191"/>
    </location>
</feature>
<organism evidence="3 4">
    <name type="scientific">Rhodospirillum rubrum (strain ATCC 11170 / ATH 1.1.1 / DSM 467 / LMG 4362 / NCIMB 8255 / S1)</name>
    <dbReference type="NCBI Taxonomy" id="269796"/>
    <lineage>
        <taxon>Bacteria</taxon>
        <taxon>Pseudomonadati</taxon>
        <taxon>Pseudomonadota</taxon>
        <taxon>Alphaproteobacteria</taxon>
        <taxon>Rhodospirillales</taxon>
        <taxon>Rhodospirillaceae</taxon>
        <taxon>Rhodospirillum</taxon>
    </lineage>
</organism>
<sequence>MSVRRSLLSACAVLCLGGAFALPLAPAPALANDDGARAEATAGTITVSDAWARATPGAAKVGGAFLTLTNTGDADRLLSASADVSETVELHTHIMDGTVMRMRQVDAIDLPAKGSVALRPGSFHVMLIGLKAPLSEGQSFPLTLTFEKAGKATIDVTVKGAGAMGGAAPKPDHGAMPGMTMPGHGDGAAAK</sequence>
<evidence type="ECO:0000313" key="4">
    <source>
        <dbReference type="Proteomes" id="UP000001929"/>
    </source>
</evidence>
<dbReference type="PANTHER" id="PTHR36302:SF1">
    <property type="entry name" value="COPPER CHAPERONE PCU(A)C"/>
    <property type="match status" value="1"/>
</dbReference>
<keyword evidence="4" id="KW-1185">Reference proteome</keyword>
<dbReference type="PROSITE" id="PS51318">
    <property type="entry name" value="TAT"/>
    <property type="match status" value="1"/>
</dbReference>
<dbReference type="InterPro" id="IPR006311">
    <property type="entry name" value="TAT_signal"/>
</dbReference>
<dbReference type="EnsemblBacteria" id="ABC24215">
    <property type="protein sequence ID" value="ABC24215"/>
    <property type="gene ID" value="Rru_A3421"/>
</dbReference>
<dbReference type="Proteomes" id="UP000001929">
    <property type="component" value="Chromosome"/>
</dbReference>
<dbReference type="AlphaFoldDB" id="Q2RNT0"/>
<accession>Q2RNT0</accession>
<evidence type="ECO:0000256" key="2">
    <source>
        <dbReference type="SAM" id="SignalP"/>
    </source>
</evidence>
<evidence type="ECO:0000313" key="3">
    <source>
        <dbReference type="EMBL" id="ABC24215.1"/>
    </source>
</evidence>
<dbReference type="STRING" id="269796.Rru_A3421"/>
<dbReference type="InterPro" id="IPR058248">
    <property type="entry name" value="Lxx211020-like"/>
</dbReference>
<keyword evidence="2" id="KW-0732">Signal</keyword>
<evidence type="ECO:0008006" key="5">
    <source>
        <dbReference type="Google" id="ProtNLM"/>
    </source>
</evidence>
<dbReference type="eggNOG" id="COG2847">
    <property type="taxonomic scope" value="Bacteria"/>
</dbReference>
<dbReference type="InterPro" id="IPR036182">
    <property type="entry name" value="PCuAC_sf"/>
</dbReference>
<dbReference type="HOGENOM" id="CLU_100939_1_1_5"/>
<dbReference type="PATRIC" id="fig|269796.9.peg.3537"/>
<dbReference type="RefSeq" id="WP_011391168.1">
    <property type="nucleotide sequence ID" value="NC_007643.1"/>
</dbReference>
<evidence type="ECO:0000256" key="1">
    <source>
        <dbReference type="SAM" id="MobiDB-lite"/>
    </source>
</evidence>
<dbReference type="EMBL" id="CP000230">
    <property type="protein sequence ID" value="ABC24215.1"/>
    <property type="molecule type" value="Genomic_DNA"/>
</dbReference>
<reference evidence="3 4" key="1">
    <citation type="journal article" date="2011" name="Stand. Genomic Sci.">
        <title>Complete genome sequence of Rhodospirillum rubrum type strain (S1).</title>
        <authorList>
            <person name="Munk A.C."/>
            <person name="Copeland A."/>
            <person name="Lucas S."/>
            <person name="Lapidus A."/>
            <person name="Del Rio T.G."/>
            <person name="Barry K."/>
            <person name="Detter J.C."/>
            <person name="Hammon N."/>
            <person name="Israni S."/>
            <person name="Pitluck S."/>
            <person name="Brettin T."/>
            <person name="Bruce D."/>
            <person name="Han C."/>
            <person name="Tapia R."/>
            <person name="Gilna P."/>
            <person name="Schmutz J."/>
            <person name="Larimer F."/>
            <person name="Land M."/>
            <person name="Kyrpides N.C."/>
            <person name="Mavromatis K."/>
            <person name="Richardson P."/>
            <person name="Rohde M."/>
            <person name="Goker M."/>
            <person name="Klenk H.P."/>
            <person name="Zhang Y."/>
            <person name="Roberts G.P."/>
            <person name="Reslewic S."/>
            <person name="Schwartz D.C."/>
        </authorList>
    </citation>
    <scope>NUCLEOTIDE SEQUENCE [LARGE SCALE GENOMIC DNA]</scope>
    <source>
        <strain evidence="4">ATCC 11170 / ATH 1.1.1 / DSM 467 / LMG 4362 / NCIMB 8255 / S1</strain>
    </source>
</reference>
<dbReference type="Pfam" id="PF04314">
    <property type="entry name" value="PCuAC"/>
    <property type="match status" value="1"/>
</dbReference>
<name>Q2RNT0_RHORT</name>
<dbReference type="PhylomeDB" id="Q2RNT0"/>
<feature type="region of interest" description="Disordered" evidence="1">
    <location>
        <begin position="165"/>
        <end position="191"/>
    </location>
</feature>
<dbReference type="PANTHER" id="PTHR36302">
    <property type="entry name" value="BLR7088 PROTEIN"/>
    <property type="match status" value="1"/>
</dbReference>
<proteinExistence type="predicted"/>